<dbReference type="EMBL" id="NNRM01000017">
    <property type="protein sequence ID" value="OYR27919.1"/>
    <property type="molecule type" value="Genomic_DNA"/>
</dbReference>
<dbReference type="PANTHER" id="PTHR11845:SF13">
    <property type="entry name" value="5'-DEOXYNUCLEOTIDASE HDDC2"/>
    <property type="match status" value="1"/>
</dbReference>
<evidence type="ECO:0000256" key="1">
    <source>
        <dbReference type="ARBA" id="ARBA00022723"/>
    </source>
</evidence>
<dbReference type="PANTHER" id="PTHR11845">
    <property type="entry name" value="5'-DEOXYNUCLEOTIDASE HDDC2"/>
    <property type="match status" value="1"/>
</dbReference>
<keyword evidence="1" id="KW-0479">Metal-binding</keyword>
<evidence type="ECO:0000313" key="5">
    <source>
        <dbReference type="Proteomes" id="UP000216188"/>
    </source>
</evidence>
<dbReference type="AlphaFoldDB" id="A0A256GLG3"/>
<sequence>MIVSTNATTGLPMTDTLPLKPLDLPESEFASLVPNARLRQQFQFILEVEKLKQVIRRTPLLDTSRRENDAEHTWELVLMAMVLQEHANENVDLLSVLKMLIIHDIVEIDAGDTFIYDDAGALDQEEREMQAATRIFGILPEDQALEFRALWDEFEARKTAEAQFARAMDRLQPLLHNFFTSGGTWHTPGVTAPVVLDRKSPISHASDTLWEAAQRIIAEGVERGFLKQS</sequence>
<dbReference type="STRING" id="419475.A8A54_00845"/>
<dbReference type="InterPro" id="IPR006674">
    <property type="entry name" value="HD_domain"/>
</dbReference>
<feature type="domain" description="HD" evidence="3">
    <location>
        <begin position="48"/>
        <end position="209"/>
    </location>
</feature>
<dbReference type="Proteomes" id="UP000216188">
    <property type="component" value="Unassembled WGS sequence"/>
</dbReference>
<dbReference type="GO" id="GO:0002953">
    <property type="term" value="F:5'-deoxynucleotidase activity"/>
    <property type="evidence" value="ECO:0007669"/>
    <property type="project" value="InterPro"/>
</dbReference>
<dbReference type="Gene3D" id="1.10.3210.10">
    <property type="entry name" value="Hypothetical protein af1432"/>
    <property type="match status" value="1"/>
</dbReference>
<dbReference type="InterPro" id="IPR039356">
    <property type="entry name" value="YfbR/HDDC2"/>
</dbReference>
<protein>
    <submittedName>
        <fullName evidence="4">Putative metal-dependent phosphohydrolase</fullName>
    </submittedName>
</protein>
<keyword evidence="2 4" id="KW-0378">Hydrolase</keyword>
<dbReference type="GO" id="GO:0046872">
    <property type="term" value="F:metal ion binding"/>
    <property type="evidence" value="ECO:0007669"/>
    <property type="project" value="UniProtKB-KW"/>
</dbReference>
<evidence type="ECO:0000259" key="3">
    <source>
        <dbReference type="Pfam" id="PF13023"/>
    </source>
</evidence>
<name>A0A256GLG3_9HYPH</name>
<comment type="caution">
    <text evidence="4">The sequence shown here is derived from an EMBL/GenBank/DDBJ whole genome shotgun (WGS) entry which is preliminary data.</text>
</comment>
<dbReference type="GO" id="GO:0005737">
    <property type="term" value="C:cytoplasm"/>
    <property type="evidence" value="ECO:0007669"/>
    <property type="project" value="TreeGrafter"/>
</dbReference>
<dbReference type="Pfam" id="PF13023">
    <property type="entry name" value="HD_3"/>
    <property type="match status" value="1"/>
</dbReference>
<evidence type="ECO:0000313" key="4">
    <source>
        <dbReference type="EMBL" id="OYR27919.1"/>
    </source>
</evidence>
<evidence type="ECO:0000256" key="2">
    <source>
        <dbReference type="ARBA" id="ARBA00022801"/>
    </source>
</evidence>
<proteinExistence type="predicted"/>
<keyword evidence="5" id="KW-1185">Reference proteome</keyword>
<accession>A0A256GLG3</accession>
<organism evidence="4 5">
    <name type="scientific">Brucella pseudogrignonensis</name>
    <dbReference type="NCBI Taxonomy" id="419475"/>
    <lineage>
        <taxon>Bacteria</taxon>
        <taxon>Pseudomonadati</taxon>
        <taxon>Pseudomonadota</taxon>
        <taxon>Alphaproteobacteria</taxon>
        <taxon>Hyphomicrobiales</taxon>
        <taxon>Brucellaceae</taxon>
        <taxon>Brucella/Ochrobactrum group</taxon>
        <taxon>Brucella</taxon>
    </lineage>
</organism>
<reference evidence="4 5" key="1">
    <citation type="submission" date="2017-07" db="EMBL/GenBank/DDBJ databases">
        <title>Phylogenetic study on the rhizospheric bacterium Ochrobactrum sp. A44.</title>
        <authorList>
            <person name="Krzyzanowska D.M."/>
            <person name="Ossowicki A."/>
            <person name="Rajewska M."/>
            <person name="Maciag T."/>
            <person name="Kaczynski Z."/>
            <person name="Czerwicka M."/>
            <person name="Jafra S."/>
        </authorList>
    </citation>
    <scope>NUCLEOTIDE SEQUENCE [LARGE SCALE GENOMIC DNA]</scope>
    <source>
        <strain evidence="4 5">CCUG 30717</strain>
    </source>
</reference>
<gene>
    <name evidence="4" type="ORF">CEV34_1813</name>
</gene>
<dbReference type="SUPFAM" id="SSF109604">
    <property type="entry name" value="HD-domain/PDEase-like"/>
    <property type="match status" value="1"/>
</dbReference>